<reference evidence="3" key="1">
    <citation type="journal article" date="2015" name="Nature">
        <title>Complex archaea that bridge the gap between prokaryotes and eukaryotes.</title>
        <authorList>
            <person name="Spang A."/>
            <person name="Saw J.H."/>
            <person name="Jorgensen S.L."/>
            <person name="Zaremba-Niedzwiedzka K."/>
            <person name="Martijn J."/>
            <person name="Lind A.E."/>
            <person name="van Eijk R."/>
            <person name="Schleper C."/>
            <person name="Guy L."/>
            <person name="Ettema T.J."/>
        </authorList>
    </citation>
    <scope>NUCLEOTIDE SEQUENCE</scope>
</reference>
<keyword evidence="1" id="KW-0175">Coiled coil</keyword>
<accession>A0A0F9K6U3</accession>
<dbReference type="AlphaFoldDB" id="A0A0F9K6U3"/>
<organism evidence="3">
    <name type="scientific">marine sediment metagenome</name>
    <dbReference type="NCBI Taxonomy" id="412755"/>
    <lineage>
        <taxon>unclassified sequences</taxon>
        <taxon>metagenomes</taxon>
        <taxon>ecological metagenomes</taxon>
    </lineage>
</organism>
<evidence type="ECO:0000256" key="1">
    <source>
        <dbReference type="SAM" id="Coils"/>
    </source>
</evidence>
<gene>
    <name evidence="3" type="ORF">LCGC14_1367110</name>
</gene>
<name>A0A0F9K6U3_9ZZZZ</name>
<feature type="coiled-coil region" evidence="1">
    <location>
        <begin position="27"/>
        <end position="54"/>
    </location>
</feature>
<proteinExistence type="predicted"/>
<feature type="region of interest" description="Disordered" evidence="2">
    <location>
        <begin position="56"/>
        <end position="94"/>
    </location>
</feature>
<sequence length="470" mass="50173">MATVINTFPDRRAELLGKGLGGLIGNVITARQKAREEERKKEALKNVANLIQQSMGGGRTQKIPLQERSSKALAGGKGPTKTAAKRLEAEPKTRKVPVQGSEIVSGLQEAGIEGKFAITLMQGIEAEKIKREEEEQQSAAIGNALKTAVVGGASRRDLVGGIAENPDLTAAQKISLFGQLNNFLPADEDETTIKVFGPDTDEATVVPVTKKVAGNLKLREAFIAKNFPGFSTTAPAAAPSEGRIKETGIKGLLAANLIDENMANKLRAGVLEARGPDAEGRVAIIDKSQIPPHVNFIGGGVSLRVLDLIDRRRLAIGETLTLLKSADTSSVGIVNILKREVGGIALQIPIVGAIVRAMGLEEEEVAKLQTDSSGFFAILTPLAISFRPGGSRAGAGTDAQIKLAERVLNMTRFSSMEAGAEQTKQSLISILEELRDTLTAQRLSRDLNPVVHKVRYFFDDNGKLQAEILK</sequence>
<evidence type="ECO:0000313" key="3">
    <source>
        <dbReference type="EMBL" id="KKM77728.1"/>
    </source>
</evidence>
<evidence type="ECO:0000256" key="2">
    <source>
        <dbReference type="SAM" id="MobiDB-lite"/>
    </source>
</evidence>
<comment type="caution">
    <text evidence="3">The sequence shown here is derived from an EMBL/GenBank/DDBJ whole genome shotgun (WGS) entry which is preliminary data.</text>
</comment>
<dbReference type="EMBL" id="LAZR01008599">
    <property type="protein sequence ID" value="KKM77728.1"/>
    <property type="molecule type" value="Genomic_DNA"/>
</dbReference>
<protein>
    <submittedName>
        <fullName evidence="3">Uncharacterized protein</fullName>
    </submittedName>
</protein>